<dbReference type="Proteomes" id="UP000018291">
    <property type="component" value="Unassembled WGS sequence"/>
</dbReference>
<evidence type="ECO:0000313" key="2">
    <source>
        <dbReference type="EMBL" id="CCM62980.1"/>
    </source>
</evidence>
<gene>
    <name evidence="2" type="ORF">BN381_150093</name>
</gene>
<feature type="compositionally biased region" description="Basic and acidic residues" evidence="1">
    <location>
        <begin position="100"/>
        <end position="115"/>
    </location>
</feature>
<feature type="compositionally biased region" description="Basic and acidic residues" evidence="1">
    <location>
        <begin position="128"/>
        <end position="142"/>
    </location>
</feature>
<reference evidence="2 3" key="1">
    <citation type="journal article" date="2013" name="ISME J.">
        <title>Metabolic model for the filamentous 'Candidatus Microthrix parvicella' based on genomic and metagenomic analyses.</title>
        <authorList>
            <person name="Jon McIlroy S."/>
            <person name="Kristiansen R."/>
            <person name="Albertsen M."/>
            <person name="Michael Karst S."/>
            <person name="Rossetti S."/>
            <person name="Lund Nielsen J."/>
            <person name="Tandoi V."/>
            <person name="James Seviour R."/>
            <person name="Nielsen P.H."/>
        </authorList>
    </citation>
    <scope>NUCLEOTIDE SEQUENCE [LARGE SCALE GENOMIC DNA]</scope>
    <source>
        <strain evidence="2 3">RN1</strain>
    </source>
</reference>
<evidence type="ECO:0000313" key="3">
    <source>
        <dbReference type="Proteomes" id="UP000018291"/>
    </source>
</evidence>
<comment type="caution">
    <text evidence="2">The sequence shown here is derived from an EMBL/GenBank/DDBJ whole genome shotgun (WGS) entry which is preliminary data.</text>
</comment>
<organism evidence="2 3">
    <name type="scientific">Candidatus Neomicrothrix parvicella RN1</name>
    <dbReference type="NCBI Taxonomy" id="1229780"/>
    <lineage>
        <taxon>Bacteria</taxon>
        <taxon>Bacillati</taxon>
        <taxon>Actinomycetota</taxon>
        <taxon>Acidimicrobiia</taxon>
        <taxon>Acidimicrobiales</taxon>
        <taxon>Microthrixaceae</taxon>
        <taxon>Candidatus Neomicrothrix</taxon>
    </lineage>
</organism>
<dbReference type="AlphaFoldDB" id="R4YXN6"/>
<name>R4YXN6_9ACTN</name>
<accession>R4YXN6</accession>
<sequence>MARSEVGQQVRRRHHGCSSRSCLSCGGIGGVVVHHDQLVHQAADHQVMVEGVDDVAHRVLLVAGGQGHGDPVGSVSGKPGDVVVAMAHAAERAVQGGSDGWDRGRGQRGRCDGGRGHGRCSGGGEGAGGREERLGNRGKEENRRAAVMTFRAERAYGVASIEDPSGGKGTIGGRCGFLPCGCVHYDRTHLDSSLPQGEWILNPPKEQPRWP</sequence>
<proteinExistence type="predicted"/>
<dbReference type="STRING" id="1229780.BN381_150093"/>
<feature type="region of interest" description="Disordered" evidence="1">
    <location>
        <begin position="94"/>
        <end position="142"/>
    </location>
</feature>
<protein>
    <submittedName>
        <fullName evidence="2">Uncharacterized protein</fullName>
    </submittedName>
</protein>
<keyword evidence="3" id="KW-1185">Reference proteome</keyword>
<dbReference type="EMBL" id="CANL01000007">
    <property type="protein sequence ID" value="CCM62980.1"/>
    <property type="molecule type" value="Genomic_DNA"/>
</dbReference>
<dbReference type="HOGENOM" id="CLU_1303044_0_0_11"/>
<evidence type="ECO:0000256" key="1">
    <source>
        <dbReference type="SAM" id="MobiDB-lite"/>
    </source>
</evidence>